<comment type="subcellular location">
    <subcellularLocation>
        <location evidence="1 7">Cell membrane</location>
        <topology evidence="1 7">Multi-pass membrane protein</topology>
    </subcellularLocation>
</comment>
<dbReference type="Proteomes" id="UP000441797">
    <property type="component" value="Unassembled WGS sequence"/>
</dbReference>
<sequence length="272" mass="29210">MTISTASNLVAKRREGGIARTLNDIALITQRNLLLDIRNPAVIVGATGFPVFLMLIFTASFARVVVPQGSYSDYAQFLVPLSIVQGLLFSTTSIGTALYNDLDSGMDTRLRTLPIARSALLAGRILGGAGRLLAQVIIITFVGYFIGFRFQTGIFAIVTFLLLPIIFASAFSWIAVFFAVKAKAAESVQVSMTPWLLPLTFLSVGLVPKEGFPDWLQGFVAINPVSTAAQALRGLATGGSAIGFVLQTLLWSAVITAIFSTLAIRAYQRRSV</sequence>
<name>A0A6N8G2T8_9CHRO</name>
<keyword evidence="3 7" id="KW-1003">Cell membrane</keyword>
<dbReference type="InterPro" id="IPR051328">
    <property type="entry name" value="T7SS_ABC-Transporter"/>
</dbReference>
<keyword evidence="7" id="KW-0813">Transport</keyword>
<feature type="transmembrane region" description="Helical" evidence="7">
    <location>
        <begin position="153"/>
        <end position="180"/>
    </location>
</feature>
<dbReference type="PIRSF" id="PIRSF006648">
    <property type="entry name" value="DrrB"/>
    <property type="match status" value="1"/>
</dbReference>
<evidence type="ECO:0000256" key="6">
    <source>
        <dbReference type="ARBA" id="ARBA00023136"/>
    </source>
</evidence>
<evidence type="ECO:0000256" key="2">
    <source>
        <dbReference type="ARBA" id="ARBA00007783"/>
    </source>
</evidence>
<keyword evidence="6 7" id="KW-0472">Membrane</keyword>
<dbReference type="AlphaFoldDB" id="A0A6N8G2T8"/>
<keyword evidence="4 7" id="KW-0812">Transmembrane</keyword>
<gene>
    <name evidence="9" type="ORF">BWI75_25165</name>
</gene>
<dbReference type="InterPro" id="IPR047817">
    <property type="entry name" value="ABC2_TM_bact-type"/>
</dbReference>
<evidence type="ECO:0000313" key="9">
    <source>
        <dbReference type="EMBL" id="MUL39471.1"/>
    </source>
</evidence>
<evidence type="ECO:0000256" key="1">
    <source>
        <dbReference type="ARBA" id="ARBA00004651"/>
    </source>
</evidence>
<reference evidence="9 10" key="1">
    <citation type="journal article" date="2019" name="Front. Microbiol.">
        <title>Genomic Features for Desiccation Tolerance and Sugar Biosynthesis in the Extremophile Gloeocapsopsis sp. UTEX B3054.</title>
        <authorList>
            <person name="Urrejola C."/>
            <person name="Alcorta J."/>
            <person name="Salas L."/>
            <person name="Vasquez M."/>
            <person name="Polz M.F."/>
            <person name="Vicuna R."/>
            <person name="Diez B."/>
        </authorList>
    </citation>
    <scope>NUCLEOTIDE SEQUENCE [LARGE SCALE GENOMIC DNA]</scope>
    <source>
        <strain evidence="9 10">1H9</strain>
    </source>
</reference>
<dbReference type="Pfam" id="PF01061">
    <property type="entry name" value="ABC2_membrane"/>
    <property type="match status" value="1"/>
</dbReference>
<dbReference type="GO" id="GO:0043190">
    <property type="term" value="C:ATP-binding cassette (ABC) transporter complex"/>
    <property type="evidence" value="ECO:0007669"/>
    <property type="project" value="InterPro"/>
</dbReference>
<dbReference type="InterPro" id="IPR013525">
    <property type="entry name" value="ABC2_TM"/>
</dbReference>
<evidence type="ECO:0000256" key="3">
    <source>
        <dbReference type="ARBA" id="ARBA00022475"/>
    </source>
</evidence>
<feature type="transmembrane region" description="Helical" evidence="7">
    <location>
        <begin position="77"/>
        <end position="100"/>
    </location>
</feature>
<evidence type="ECO:0000256" key="7">
    <source>
        <dbReference type="RuleBase" id="RU361157"/>
    </source>
</evidence>
<accession>A0A6N8G2T8</accession>
<comment type="similarity">
    <text evidence="2 7">Belongs to the ABC-2 integral membrane protein family.</text>
</comment>
<dbReference type="RefSeq" id="WP_105221428.1">
    <property type="nucleotide sequence ID" value="NZ_CAWNSU010000093.1"/>
</dbReference>
<evidence type="ECO:0000256" key="5">
    <source>
        <dbReference type="ARBA" id="ARBA00022989"/>
    </source>
</evidence>
<dbReference type="PROSITE" id="PS51012">
    <property type="entry name" value="ABC_TM2"/>
    <property type="match status" value="1"/>
</dbReference>
<feature type="domain" description="ABC transmembrane type-2" evidence="8">
    <location>
        <begin position="41"/>
        <end position="270"/>
    </location>
</feature>
<evidence type="ECO:0000259" key="8">
    <source>
        <dbReference type="PROSITE" id="PS51012"/>
    </source>
</evidence>
<feature type="transmembrane region" description="Helical" evidence="7">
    <location>
        <begin position="121"/>
        <end position="147"/>
    </location>
</feature>
<feature type="transmembrane region" description="Helical" evidence="7">
    <location>
        <begin position="41"/>
        <end position="65"/>
    </location>
</feature>
<dbReference type="GO" id="GO:0140359">
    <property type="term" value="F:ABC-type transporter activity"/>
    <property type="evidence" value="ECO:0007669"/>
    <property type="project" value="InterPro"/>
</dbReference>
<dbReference type="EMBL" id="NAPY01000084">
    <property type="protein sequence ID" value="MUL39471.1"/>
    <property type="molecule type" value="Genomic_DNA"/>
</dbReference>
<keyword evidence="5 7" id="KW-1133">Transmembrane helix</keyword>
<feature type="transmembrane region" description="Helical" evidence="7">
    <location>
        <begin position="241"/>
        <end position="264"/>
    </location>
</feature>
<organism evidence="9 10">
    <name type="scientific">Gloeocapsopsis dulcis AAB1 = 1H9</name>
    <dbReference type="NCBI Taxonomy" id="1433147"/>
    <lineage>
        <taxon>Bacteria</taxon>
        <taxon>Bacillati</taxon>
        <taxon>Cyanobacteriota</taxon>
        <taxon>Cyanophyceae</taxon>
        <taxon>Oscillatoriophycideae</taxon>
        <taxon>Chroococcales</taxon>
        <taxon>Chroococcaceae</taxon>
        <taxon>Gloeocapsopsis</taxon>
        <taxon>Gloeocapsopsis dulcis</taxon>
    </lineage>
</organism>
<protein>
    <recommendedName>
        <fullName evidence="7">Transport permease protein</fullName>
    </recommendedName>
</protein>
<dbReference type="OrthoDB" id="4130984at2"/>
<evidence type="ECO:0000256" key="4">
    <source>
        <dbReference type="ARBA" id="ARBA00022692"/>
    </source>
</evidence>
<feature type="transmembrane region" description="Helical" evidence="7">
    <location>
        <begin position="192"/>
        <end position="208"/>
    </location>
</feature>
<comment type="caution">
    <text evidence="9">The sequence shown here is derived from an EMBL/GenBank/DDBJ whole genome shotgun (WGS) entry which is preliminary data.</text>
</comment>
<keyword evidence="10" id="KW-1185">Reference proteome</keyword>
<dbReference type="PANTHER" id="PTHR43077">
    <property type="entry name" value="TRANSPORT PERMEASE YVFS-RELATED"/>
    <property type="match status" value="1"/>
</dbReference>
<evidence type="ECO:0000313" key="10">
    <source>
        <dbReference type="Proteomes" id="UP000441797"/>
    </source>
</evidence>
<proteinExistence type="inferred from homology"/>
<dbReference type="PANTHER" id="PTHR43077:SF8">
    <property type="entry name" value="DOXORUBICIN RESISTANCE ABC TRANSPORTER PERMEASE PROTEIN DRRB"/>
    <property type="match status" value="1"/>
</dbReference>
<dbReference type="InterPro" id="IPR000412">
    <property type="entry name" value="ABC_2_transport"/>
</dbReference>